<evidence type="ECO:0000313" key="3">
    <source>
        <dbReference type="Proteomes" id="UP000128597"/>
    </source>
</evidence>
<evidence type="ECO:0000313" key="2">
    <source>
        <dbReference type="EMBL" id="AHA86832.1"/>
    </source>
</evidence>
<feature type="transmembrane region" description="Helical" evidence="1">
    <location>
        <begin position="48"/>
        <end position="73"/>
    </location>
</feature>
<evidence type="ECO:0000256" key="1">
    <source>
        <dbReference type="SAM" id="Phobius"/>
    </source>
</evidence>
<sequence>MGERLPPLIAVSFDLIYQTDDHDYCIRFPGMDNNQIPLVRVKIEGAGWWSGFLICLQIVTQLAVLIYVTLNYINTKRPSGSSK</sequence>
<dbReference type="KEGG" id="vg:20358453"/>
<accession>V5NGP8</accession>
<keyword evidence="1" id="KW-0812">Transmembrane</keyword>
<dbReference type="EMBL" id="KF373758">
    <property type="protein sequence ID" value="AHA86832.1"/>
    <property type="molecule type" value="Genomic_DNA"/>
</dbReference>
<name>V5NGP8_9VIRU</name>
<keyword evidence="1" id="KW-0472">Membrane</keyword>
<dbReference type="GeneID" id="20358453"/>
<keyword evidence="1" id="KW-1133">Transmembrane helix</keyword>
<dbReference type="RefSeq" id="YP_009058899.1">
    <property type="nucleotide sequence ID" value="NC_024890.1"/>
</dbReference>
<keyword evidence="3" id="KW-1185">Reference proteome</keyword>
<organism evidence="2 3">
    <name type="scientific">Seal anellovirus 3</name>
    <dbReference type="NCBI Taxonomy" id="1427156"/>
    <lineage>
        <taxon>Viruses</taxon>
        <taxon>Monodnaviria</taxon>
        <taxon>Shotokuvirae</taxon>
        <taxon>Commensaviricota</taxon>
        <taxon>Cardeaviricetes</taxon>
        <taxon>Sanitavirales</taxon>
        <taxon>Anelloviridae</taxon>
        <taxon>Lambdatorquevirus</taxon>
        <taxon>Lambdatorquevirus phoci3</taxon>
    </lineage>
</organism>
<proteinExistence type="predicted"/>
<dbReference type="Proteomes" id="UP000128597">
    <property type="component" value="Segment"/>
</dbReference>
<protein>
    <submittedName>
        <fullName evidence="2">ORF2</fullName>
    </submittedName>
</protein>
<reference evidence="2 3" key="1">
    <citation type="journal article" date="2013" name="PLoS ONE">
        <title>Novel b19-like parvovirus in the brain of a harbor seal.</title>
        <authorList>
            <person name="Bodewes R."/>
            <person name="Rubio Garcia A."/>
            <person name="Wiersma L.C."/>
            <person name="Getu S."/>
            <person name="Beukers M."/>
            <person name="Schapendonk C.M."/>
            <person name="van Run P.R."/>
            <person name="van de Bildt M.W."/>
            <person name="Poen M.J."/>
            <person name="Osinga N."/>
            <person name="Sanchez Contreras G.J."/>
            <person name="Kuiken T."/>
            <person name="Smits S.L."/>
            <person name="Osterhaus A.D."/>
        </authorList>
    </citation>
    <scope>NUCLEOTIDE SEQUENCE [LARGE SCALE GENOMIC DNA]</scope>
</reference>